<proteinExistence type="predicted"/>
<name>A0ABS4X8F2_9MICC</name>
<evidence type="ECO:0000313" key="2">
    <source>
        <dbReference type="Proteomes" id="UP001296993"/>
    </source>
</evidence>
<gene>
    <name evidence="1" type="ORF">JOF47_000256</name>
</gene>
<evidence type="ECO:0000313" key="1">
    <source>
        <dbReference type="EMBL" id="MBP2384745.1"/>
    </source>
</evidence>
<reference evidence="1 2" key="1">
    <citation type="submission" date="2021-03" db="EMBL/GenBank/DDBJ databases">
        <title>Sequencing the genomes of 1000 actinobacteria strains.</title>
        <authorList>
            <person name="Klenk H.-P."/>
        </authorList>
    </citation>
    <scope>NUCLEOTIDE SEQUENCE [LARGE SCALE GENOMIC DNA]</scope>
    <source>
        <strain evidence="1 2">DSM 15797</strain>
    </source>
</reference>
<dbReference type="Proteomes" id="UP001296993">
    <property type="component" value="Unassembled WGS sequence"/>
</dbReference>
<protein>
    <submittedName>
        <fullName evidence="1">Lambda repressor-like predicted transcriptional regulator</fullName>
    </submittedName>
</protein>
<keyword evidence="2" id="KW-1185">Reference proteome</keyword>
<dbReference type="EMBL" id="JAGIOF010000001">
    <property type="protein sequence ID" value="MBP2384745.1"/>
    <property type="molecule type" value="Genomic_DNA"/>
</dbReference>
<sequence>MTTGMPAYATLMELRTAGWTLQQISETYGVSEASIRSALALHFMWRKSAA</sequence>
<comment type="caution">
    <text evidence="1">The sequence shown here is derived from an EMBL/GenBank/DDBJ whole genome shotgun (WGS) entry which is preliminary data.</text>
</comment>
<organism evidence="1 2">
    <name type="scientific">Paeniglutamicibacter kerguelensis</name>
    <dbReference type="NCBI Taxonomy" id="254788"/>
    <lineage>
        <taxon>Bacteria</taxon>
        <taxon>Bacillati</taxon>
        <taxon>Actinomycetota</taxon>
        <taxon>Actinomycetes</taxon>
        <taxon>Micrococcales</taxon>
        <taxon>Micrococcaceae</taxon>
        <taxon>Paeniglutamicibacter</taxon>
    </lineage>
</organism>
<accession>A0ABS4X8F2</accession>